<name>A0ABV0P4D8_9TELE</name>
<dbReference type="EMBL" id="JAHRIO010061124">
    <property type="protein sequence ID" value="MEQ2178580.1"/>
    <property type="molecule type" value="Genomic_DNA"/>
</dbReference>
<evidence type="ECO:0000313" key="2">
    <source>
        <dbReference type="Proteomes" id="UP001476798"/>
    </source>
</evidence>
<evidence type="ECO:0000313" key="1">
    <source>
        <dbReference type="EMBL" id="MEQ2178580.1"/>
    </source>
</evidence>
<evidence type="ECO:0008006" key="3">
    <source>
        <dbReference type="Google" id="ProtNLM"/>
    </source>
</evidence>
<organism evidence="1 2">
    <name type="scientific">Goodea atripinnis</name>
    <dbReference type="NCBI Taxonomy" id="208336"/>
    <lineage>
        <taxon>Eukaryota</taxon>
        <taxon>Metazoa</taxon>
        <taxon>Chordata</taxon>
        <taxon>Craniata</taxon>
        <taxon>Vertebrata</taxon>
        <taxon>Euteleostomi</taxon>
        <taxon>Actinopterygii</taxon>
        <taxon>Neopterygii</taxon>
        <taxon>Teleostei</taxon>
        <taxon>Neoteleostei</taxon>
        <taxon>Acanthomorphata</taxon>
        <taxon>Ovalentaria</taxon>
        <taxon>Atherinomorphae</taxon>
        <taxon>Cyprinodontiformes</taxon>
        <taxon>Goodeidae</taxon>
        <taxon>Goodea</taxon>
    </lineage>
</organism>
<proteinExistence type="predicted"/>
<protein>
    <recommendedName>
        <fullName evidence="3">Secreted protein</fullName>
    </recommendedName>
</protein>
<gene>
    <name evidence="1" type="ORF">GOODEAATRI_015541</name>
</gene>
<reference evidence="1 2" key="1">
    <citation type="submission" date="2021-06" db="EMBL/GenBank/DDBJ databases">
        <authorList>
            <person name="Palmer J.M."/>
        </authorList>
    </citation>
    <scope>NUCLEOTIDE SEQUENCE [LARGE SCALE GENOMIC DNA]</scope>
    <source>
        <strain evidence="1 2">GA_2019</strain>
        <tissue evidence="1">Muscle</tissue>
    </source>
</reference>
<accession>A0ABV0P4D8</accession>
<keyword evidence="2" id="KW-1185">Reference proteome</keyword>
<comment type="caution">
    <text evidence="1">The sequence shown here is derived from an EMBL/GenBank/DDBJ whole genome shotgun (WGS) entry which is preliminary data.</text>
</comment>
<dbReference type="Proteomes" id="UP001476798">
    <property type="component" value="Unassembled WGS sequence"/>
</dbReference>
<sequence>MASWEVCTLGRCFCSTRARAAAPALCAPSLGAYRLCLELELHGAAAAKRCKTGTTRQLMLMLRTPTGVFDRGESSVLNYFLHVVFIHNCYLRLRSTS</sequence>